<dbReference type="EMBL" id="JAOB01000080">
    <property type="protein sequence ID" value="EUA15993.1"/>
    <property type="molecule type" value="Genomic_DNA"/>
</dbReference>
<evidence type="ECO:0000256" key="1">
    <source>
        <dbReference type="SAM" id="MobiDB-lite"/>
    </source>
</evidence>
<gene>
    <name evidence="2" type="ORF">I553_0968</name>
</gene>
<proteinExistence type="predicted"/>
<organism evidence="2">
    <name type="scientific">Mycobacterium xenopi 4042</name>
    <dbReference type="NCBI Taxonomy" id="1299334"/>
    <lineage>
        <taxon>Bacteria</taxon>
        <taxon>Bacillati</taxon>
        <taxon>Actinomycetota</taxon>
        <taxon>Actinomycetes</taxon>
        <taxon>Mycobacteriales</taxon>
        <taxon>Mycobacteriaceae</taxon>
        <taxon>Mycobacterium</taxon>
    </lineage>
</organism>
<feature type="region of interest" description="Disordered" evidence="1">
    <location>
        <begin position="73"/>
        <end position="110"/>
    </location>
</feature>
<dbReference type="PATRIC" id="fig|1299334.3.peg.8238"/>
<comment type="caution">
    <text evidence="2">The sequence shown here is derived from an EMBL/GenBank/DDBJ whole genome shotgun (WGS) entry which is preliminary data.</text>
</comment>
<evidence type="ECO:0000313" key="2">
    <source>
        <dbReference type="EMBL" id="EUA15993.1"/>
    </source>
</evidence>
<protein>
    <submittedName>
        <fullName evidence="2">Putative transposase</fullName>
    </submittedName>
</protein>
<feature type="compositionally biased region" description="Basic and acidic residues" evidence="1">
    <location>
        <begin position="90"/>
        <end position="104"/>
    </location>
</feature>
<name>X7ZB49_MYCXE</name>
<reference evidence="2" key="1">
    <citation type="submission" date="2014-01" db="EMBL/GenBank/DDBJ databases">
        <authorList>
            <person name="Brown-Elliot B."/>
            <person name="Wallace R."/>
            <person name="Lenaerts A."/>
            <person name="Ordway D."/>
            <person name="DeGroote M.A."/>
            <person name="Parker T."/>
            <person name="Sizemore C."/>
            <person name="Tallon L.J."/>
            <person name="Sadzewicz L.K."/>
            <person name="Sengamalay N."/>
            <person name="Fraser C.M."/>
            <person name="Hine E."/>
            <person name="Shefchek K.A."/>
            <person name="Das S.P."/>
            <person name="Tettelin H."/>
        </authorList>
    </citation>
    <scope>NUCLEOTIDE SEQUENCE [LARGE SCALE GENOMIC DNA]</scope>
    <source>
        <strain evidence="2">4042</strain>
    </source>
</reference>
<accession>X7ZB49</accession>
<sequence>MWVCGVWPPSPPTDGSRRRKPATFAGMCKDIGWDETWQCGSCSVTHRRDANAAINLARYEDTISVVGPVGAAVKRGADRKTRPSRAGGCEARKGRSRKAAEQPRDGVQVA</sequence>
<dbReference type="AlphaFoldDB" id="X7ZB49"/>
<feature type="region of interest" description="Disordered" evidence="1">
    <location>
        <begin position="1"/>
        <end position="20"/>
    </location>
</feature>